<keyword evidence="2" id="KW-1185">Reference proteome</keyword>
<evidence type="ECO:0000313" key="2">
    <source>
        <dbReference type="Proteomes" id="UP001281147"/>
    </source>
</evidence>
<sequence>MSEQREEPPDVEVDAGEHEKAADSIRSLSAPDRHADDQVSNIGVQTADDGMKPVTPRTSPQEDEASGVMATIANINSNLPRTAAQPPSEKSPAPIESFVITEAAAVRTKTRLFMILLANYLALFVAALDQTIMATSIPTISADLGSASGYVWIGGAYLLAHAAAGPLWAKFSDIWGRKPAILGAVALFAAGSTVAALSQTMRMLIAARALQGTAGGGLIQLVNITICDLFSMRKRTLYLGLVEMTWGFAGGAGPLLGGALTQLASWRYCFWINLPVCAISFALVLIFLDVHNPRTTFFSGIKAIDWFGTLSILAVVLMVLLGLEFGSTILPWSSPTVICLIVFGTAMVGCFILSEKKADYPLMPLDMFTRKNNVAFLLCFAHGLVYIAAEYYLPLYFQSVKRASPIRSGVLILPVTVSEATTAFFVGVLVHKTGGYREVIWAGSVLMTTGIGLYIHFGVHTTVVEIVACGLLGGIGVGLLSEGPLLAIQNSVSQANTATATATFGFVRNMATSISIVIGGVIFQNGMDGQRSALRAAGVNSVMLDALSGDEAAANLELIDSFEDLAQRGVVFQAFANSLRNIWIAFTCISAISVLAGTFIQQKRLSTEHLKRGQGSSR</sequence>
<proteinExistence type="predicted"/>
<dbReference type="Proteomes" id="UP001281147">
    <property type="component" value="Unassembled WGS sequence"/>
</dbReference>
<gene>
    <name evidence="1" type="ORF">LTR37_013388</name>
</gene>
<accession>A0ACC3MXN6</accession>
<organism evidence="1 2">
    <name type="scientific">Vermiconidia calcicola</name>
    <dbReference type="NCBI Taxonomy" id="1690605"/>
    <lineage>
        <taxon>Eukaryota</taxon>
        <taxon>Fungi</taxon>
        <taxon>Dikarya</taxon>
        <taxon>Ascomycota</taxon>
        <taxon>Pezizomycotina</taxon>
        <taxon>Dothideomycetes</taxon>
        <taxon>Dothideomycetidae</taxon>
        <taxon>Mycosphaerellales</taxon>
        <taxon>Extremaceae</taxon>
        <taxon>Vermiconidia</taxon>
    </lineage>
</organism>
<name>A0ACC3MXN6_9PEZI</name>
<protein>
    <submittedName>
        <fullName evidence="1">Uncharacterized protein</fullName>
    </submittedName>
</protein>
<dbReference type="EMBL" id="JAUTXU010000131">
    <property type="protein sequence ID" value="KAK3705227.1"/>
    <property type="molecule type" value="Genomic_DNA"/>
</dbReference>
<comment type="caution">
    <text evidence="1">The sequence shown here is derived from an EMBL/GenBank/DDBJ whole genome shotgun (WGS) entry which is preliminary data.</text>
</comment>
<evidence type="ECO:0000313" key="1">
    <source>
        <dbReference type="EMBL" id="KAK3705227.1"/>
    </source>
</evidence>
<reference evidence="1" key="1">
    <citation type="submission" date="2023-07" db="EMBL/GenBank/DDBJ databases">
        <title>Black Yeasts Isolated from many extreme environments.</title>
        <authorList>
            <person name="Coleine C."/>
            <person name="Stajich J.E."/>
            <person name="Selbmann L."/>
        </authorList>
    </citation>
    <scope>NUCLEOTIDE SEQUENCE</scope>
    <source>
        <strain evidence="1">CCFEE 5714</strain>
    </source>
</reference>